<keyword evidence="4 6" id="KW-0472">Membrane</keyword>
<dbReference type="NCBIfam" id="TIGR01174">
    <property type="entry name" value="ftsA"/>
    <property type="match status" value="1"/>
</dbReference>
<evidence type="ECO:0000259" key="8">
    <source>
        <dbReference type="SMART" id="SM00842"/>
    </source>
</evidence>
<keyword evidence="3 6" id="KW-0132">Cell division</keyword>
<protein>
    <recommendedName>
        <fullName evidence="6 7">Cell division protein FtsA</fullName>
    </recommendedName>
</protein>
<dbReference type="InterPro" id="IPR018181">
    <property type="entry name" value="Heat_shock_70_CS"/>
</dbReference>
<dbReference type="InterPro" id="IPR043129">
    <property type="entry name" value="ATPase_NBD"/>
</dbReference>
<dbReference type="HAMAP" id="MF_02033">
    <property type="entry name" value="FtsA"/>
    <property type="match status" value="1"/>
</dbReference>
<dbReference type="GO" id="GO:0009898">
    <property type="term" value="C:cytoplasmic side of plasma membrane"/>
    <property type="evidence" value="ECO:0007669"/>
    <property type="project" value="UniProtKB-UniRule"/>
</dbReference>
<dbReference type="PIRSF" id="PIRSF003101">
    <property type="entry name" value="FtsA"/>
    <property type="match status" value="1"/>
</dbReference>
<dbReference type="SUPFAM" id="SSF53067">
    <property type="entry name" value="Actin-like ATPase domain"/>
    <property type="match status" value="2"/>
</dbReference>
<evidence type="ECO:0000256" key="4">
    <source>
        <dbReference type="ARBA" id="ARBA00023136"/>
    </source>
</evidence>
<keyword evidence="2 6" id="KW-1003">Cell membrane</keyword>
<proteinExistence type="inferred from homology"/>
<name>A0A2H0ULP2_9BACT</name>
<organism evidence="9 10">
    <name type="scientific">Candidatus Harrisonbacteria bacterium CG10_big_fil_rev_8_21_14_0_10_49_15</name>
    <dbReference type="NCBI Taxonomy" id="1974587"/>
    <lineage>
        <taxon>Bacteria</taxon>
        <taxon>Candidatus Harrisoniibacteriota</taxon>
    </lineage>
</organism>
<comment type="caution">
    <text evidence="9">The sequence shown here is derived from an EMBL/GenBank/DDBJ whole genome shotgun (WGS) entry which is preliminary data.</text>
</comment>
<dbReference type="CDD" id="cd24048">
    <property type="entry name" value="ASKHA_NBD_FtsA"/>
    <property type="match status" value="1"/>
</dbReference>
<dbReference type="PROSITE" id="PS01036">
    <property type="entry name" value="HSP70_3"/>
    <property type="match status" value="1"/>
</dbReference>
<comment type="subcellular location">
    <subcellularLocation>
        <location evidence="6">Cell membrane</location>
        <topology evidence="6">Peripheral membrane protein</topology>
        <orientation evidence="6">Cytoplasmic side</orientation>
    </subcellularLocation>
    <text evidence="6">Localizes to the Z ring in an FtsZ-dependent manner. Targeted to the membrane through a conserved C-terminal amphipathic helix.</text>
</comment>
<evidence type="ECO:0000256" key="5">
    <source>
        <dbReference type="ARBA" id="ARBA00023306"/>
    </source>
</evidence>
<dbReference type="EMBL" id="PFBD01000028">
    <property type="protein sequence ID" value="PIR86705.1"/>
    <property type="molecule type" value="Genomic_DNA"/>
</dbReference>
<dbReference type="AlphaFoldDB" id="A0A2H0ULP2"/>
<keyword evidence="5 6" id="KW-0131">Cell cycle</keyword>
<evidence type="ECO:0000313" key="9">
    <source>
        <dbReference type="EMBL" id="PIR86705.1"/>
    </source>
</evidence>
<comment type="similarity">
    <text evidence="1">Belongs to the heat shock protein 70 family.</text>
</comment>
<dbReference type="SMART" id="SM00842">
    <property type="entry name" value="FtsA"/>
    <property type="match status" value="1"/>
</dbReference>
<dbReference type="Gene3D" id="3.30.1490.110">
    <property type="match status" value="1"/>
</dbReference>
<evidence type="ECO:0000256" key="6">
    <source>
        <dbReference type="HAMAP-Rule" id="MF_02033"/>
    </source>
</evidence>
<dbReference type="InterPro" id="IPR003494">
    <property type="entry name" value="SHS2_FtsA"/>
</dbReference>
<dbReference type="Pfam" id="PF02491">
    <property type="entry name" value="SHS2_FTSA"/>
    <property type="match status" value="1"/>
</dbReference>
<evidence type="ECO:0000313" key="10">
    <source>
        <dbReference type="Proteomes" id="UP000229526"/>
    </source>
</evidence>
<sequence>MHYLVGLDIGSHTIKAAVAEYSGEERPSLIALLTVPSGGIRRGTVENITDATQAVSGILEEIKQISRGAIKNIVLGVASPDVRVQHSRGVVAVSRADDQIYEDDLARVKQSAQALNLPPNRMVLHVIHKEFIVDGVDAISDPIGMIGKRLEVNTLIVDAFSPSVKNLQKAVETLGGGVEGSVLSPLASGRAVLTKHQRELGVALIDIGFSKTCLSIYEEDQLIHAAVIPVGSGNITNDLAIGLRIPIEAAETIKLSYGSAVSKEISARDVVDLVKIDPRAQGTASKKFIVEIIEDRLAEIFELVNTEIKLVGKASQLPAGVVLVGGGTKIPNITELARSELQMAAQIGIPDITRLPAVTGELSIAAEDPEFACAIGLLLYEGQSAKETAVRPSFTLPPTLKKILNYFIP</sequence>
<dbReference type="PANTHER" id="PTHR32432:SF4">
    <property type="entry name" value="CELL DIVISION PROTEIN FTSA"/>
    <property type="match status" value="1"/>
</dbReference>
<evidence type="ECO:0000256" key="3">
    <source>
        <dbReference type="ARBA" id="ARBA00022618"/>
    </source>
</evidence>
<comment type="similarity">
    <text evidence="6 7">Belongs to the FtsA/MreB family.</text>
</comment>
<dbReference type="GO" id="GO:0043093">
    <property type="term" value="P:FtsZ-dependent cytokinesis"/>
    <property type="evidence" value="ECO:0007669"/>
    <property type="project" value="UniProtKB-UniRule"/>
</dbReference>
<accession>A0A2H0ULP2</accession>
<dbReference type="Gene3D" id="3.30.420.40">
    <property type="match status" value="1"/>
</dbReference>
<feature type="domain" description="SHS2" evidence="8">
    <location>
        <begin position="4"/>
        <end position="192"/>
    </location>
</feature>
<dbReference type="InterPro" id="IPR050696">
    <property type="entry name" value="FtsA/MreB"/>
</dbReference>
<dbReference type="GO" id="GO:0032153">
    <property type="term" value="C:cell division site"/>
    <property type="evidence" value="ECO:0007669"/>
    <property type="project" value="UniProtKB-UniRule"/>
</dbReference>
<evidence type="ECO:0000256" key="2">
    <source>
        <dbReference type="ARBA" id="ARBA00022475"/>
    </source>
</evidence>
<comment type="subunit">
    <text evidence="6">Self-interacts. Interacts with FtsZ.</text>
</comment>
<dbReference type="Pfam" id="PF14450">
    <property type="entry name" value="FtsA"/>
    <property type="match status" value="1"/>
</dbReference>
<comment type="function">
    <text evidence="6 7">Cell division protein that is involved in the assembly of the Z ring. May serve as a membrane anchor for the Z ring.</text>
</comment>
<dbReference type="Proteomes" id="UP000229526">
    <property type="component" value="Unassembled WGS sequence"/>
</dbReference>
<dbReference type="InterPro" id="IPR020823">
    <property type="entry name" value="Cell_div_FtsA"/>
</dbReference>
<reference evidence="10" key="1">
    <citation type="submission" date="2017-09" db="EMBL/GenBank/DDBJ databases">
        <title>Depth-based differentiation of microbial function through sediment-hosted aquifers and enrichment of novel symbionts in the deep terrestrial subsurface.</title>
        <authorList>
            <person name="Probst A.J."/>
            <person name="Ladd B."/>
            <person name="Jarett J.K."/>
            <person name="Geller-Mcgrath D.E."/>
            <person name="Sieber C.M.K."/>
            <person name="Emerson J.B."/>
            <person name="Anantharaman K."/>
            <person name="Thomas B.C."/>
            <person name="Malmstrom R."/>
            <person name="Stieglmeier M."/>
            <person name="Klingl A."/>
            <person name="Woyke T."/>
            <person name="Ryan C.M."/>
            <person name="Banfield J.F."/>
        </authorList>
    </citation>
    <scope>NUCLEOTIDE SEQUENCE [LARGE SCALE GENOMIC DNA]</scope>
</reference>
<gene>
    <name evidence="6 9" type="primary">ftsA</name>
    <name evidence="9" type="ORF">COU11_04310</name>
</gene>
<dbReference type="PANTHER" id="PTHR32432">
    <property type="entry name" value="CELL DIVISION PROTEIN FTSA-RELATED"/>
    <property type="match status" value="1"/>
</dbReference>
<evidence type="ECO:0000256" key="1">
    <source>
        <dbReference type="ARBA" id="ARBA00007381"/>
    </source>
</evidence>
<evidence type="ECO:0000256" key="7">
    <source>
        <dbReference type="PIRNR" id="PIRNR003101"/>
    </source>
</evidence>